<dbReference type="PANTHER" id="PTHR14742:SF3">
    <property type="entry name" value="RIBONUCLEASE MRP PROTEIN SUBUNIT SNM1"/>
    <property type="match status" value="1"/>
</dbReference>
<dbReference type="OrthoDB" id="438080at2759"/>
<dbReference type="AlphaFoldDB" id="A0A8K0W4I3"/>
<dbReference type="Pfam" id="PF04032">
    <property type="entry name" value="Rpr2"/>
    <property type="match status" value="1"/>
</dbReference>
<dbReference type="EMBL" id="JAGMVJ010000001">
    <property type="protein sequence ID" value="KAH7095721.1"/>
    <property type="molecule type" value="Genomic_DNA"/>
</dbReference>
<dbReference type="InterPro" id="IPR007175">
    <property type="entry name" value="Rpr2/Snm1/Rpp21"/>
</dbReference>
<feature type="region of interest" description="Disordered" evidence="1">
    <location>
        <begin position="111"/>
        <end position="188"/>
    </location>
</feature>
<evidence type="ECO:0000313" key="2">
    <source>
        <dbReference type="EMBL" id="KAH7095721.1"/>
    </source>
</evidence>
<dbReference type="Proteomes" id="UP000813461">
    <property type="component" value="Unassembled WGS sequence"/>
</dbReference>
<dbReference type="Gene3D" id="6.20.50.20">
    <property type="match status" value="1"/>
</dbReference>
<evidence type="ECO:0008006" key="4">
    <source>
        <dbReference type="Google" id="ProtNLM"/>
    </source>
</evidence>
<reference evidence="2" key="1">
    <citation type="journal article" date="2021" name="Nat. Commun.">
        <title>Genetic determinants of endophytism in the Arabidopsis root mycobiome.</title>
        <authorList>
            <person name="Mesny F."/>
            <person name="Miyauchi S."/>
            <person name="Thiergart T."/>
            <person name="Pickel B."/>
            <person name="Atanasova L."/>
            <person name="Karlsson M."/>
            <person name="Huettel B."/>
            <person name="Barry K.W."/>
            <person name="Haridas S."/>
            <person name="Chen C."/>
            <person name="Bauer D."/>
            <person name="Andreopoulos W."/>
            <person name="Pangilinan J."/>
            <person name="LaButti K."/>
            <person name="Riley R."/>
            <person name="Lipzen A."/>
            <person name="Clum A."/>
            <person name="Drula E."/>
            <person name="Henrissat B."/>
            <person name="Kohler A."/>
            <person name="Grigoriev I.V."/>
            <person name="Martin F.M."/>
            <person name="Hacquard S."/>
        </authorList>
    </citation>
    <scope>NUCLEOTIDE SEQUENCE</scope>
    <source>
        <strain evidence="2">MPI-SDFR-AT-0120</strain>
    </source>
</reference>
<accession>A0A8K0W4I3</accession>
<evidence type="ECO:0000256" key="1">
    <source>
        <dbReference type="SAM" id="MobiDB-lite"/>
    </source>
</evidence>
<dbReference type="GO" id="GO:0005655">
    <property type="term" value="C:nucleolar ribonuclease P complex"/>
    <property type="evidence" value="ECO:0007669"/>
    <property type="project" value="TreeGrafter"/>
</dbReference>
<feature type="region of interest" description="Disordered" evidence="1">
    <location>
        <begin position="73"/>
        <end position="92"/>
    </location>
</feature>
<dbReference type="PANTHER" id="PTHR14742">
    <property type="entry name" value="RIBONUCLEASE P SUBUNIT P21"/>
    <property type="match status" value="1"/>
</dbReference>
<gene>
    <name evidence="2" type="ORF">FB567DRAFT_37018</name>
</gene>
<organism evidence="2 3">
    <name type="scientific">Paraphoma chrysanthemicola</name>
    <dbReference type="NCBI Taxonomy" id="798071"/>
    <lineage>
        <taxon>Eukaryota</taxon>
        <taxon>Fungi</taxon>
        <taxon>Dikarya</taxon>
        <taxon>Ascomycota</taxon>
        <taxon>Pezizomycotina</taxon>
        <taxon>Dothideomycetes</taxon>
        <taxon>Pleosporomycetidae</taxon>
        <taxon>Pleosporales</taxon>
        <taxon>Pleosporineae</taxon>
        <taxon>Phaeosphaeriaceae</taxon>
        <taxon>Paraphoma</taxon>
    </lineage>
</organism>
<evidence type="ECO:0000313" key="3">
    <source>
        <dbReference type="Proteomes" id="UP000813461"/>
    </source>
</evidence>
<comment type="caution">
    <text evidence="2">The sequence shown here is derived from an EMBL/GenBank/DDBJ whole genome shotgun (WGS) entry which is preliminary data.</text>
</comment>
<proteinExistence type="predicted"/>
<dbReference type="GO" id="GO:0008033">
    <property type="term" value="P:tRNA processing"/>
    <property type="evidence" value="ECO:0007669"/>
    <property type="project" value="TreeGrafter"/>
</dbReference>
<keyword evidence="3" id="KW-1185">Reference proteome</keyword>
<name>A0A8K0W4I3_9PLEO</name>
<sequence length="188" mass="20426">MASMESIALRSGFLQEAAHLLAISSPSASASIGLARLSFIENANVDISVKEREALRRGTCGACGSLLIPGWSSRTSSESQGKDQKKKAAKDTTAAKTNVVFDCLRCHRKTEQNLQPQPRRKLRGQQKASATTLVTRSKPVMEDSKLPKTANASSKQRQKARKGGLQAMLEKNKTQNSSQGFDLMDFAM</sequence>
<protein>
    <recommendedName>
        <fullName evidence="4">Rnase p rpr2 rpp21 snm1 subunit domain-containing protein</fullName>
    </recommendedName>
</protein>
<feature type="compositionally biased region" description="Polar residues" evidence="1">
    <location>
        <begin position="126"/>
        <end position="135"/>
    </location>
</feature>